<evidence type="ECO:0000313" key="1">
    <source>
        <dbReference type="EMBL" id="GGC07714.1"/>
    </source>
</evidence>
<dbReference type="EMBL" id="BMFC01000006">
    <property type="protein sequence ID" value="GGC07714.1"/>
    <property type="molecule type" value="Genomic_DNA"/>
</dbReference>
<name>A0ABQ1KQY4_9RHOB</name>
<reference evidence="2" key="1">
    <citation type="journal article" date="2019" name="Int. J. Syst. Evol. Microbiol.">
        <title>The Global Catalogue of Microorganisms (GCM) 10K type strain sequencing project: providing services to taxonomists for standard genome sequencing and annotation.</title>
        <authorList>
            <consortium name="The Broad Institute Genomics Platform"/>
            <consortium name="The Broad Institute Genome Sequencing Center for Infectious Disease"/>
            <person name="Wu L."/>
            <person name="Ma J."/>
        </authorList>
    </citation>
    <scope>NUCLEOTIDE SEQUENCE [LARGE SCALE GENOMIC DNA]</scope>
    <source>
        <strain evidence="2">CGMCC 1.12478</strain>
    </source>
</reference>
<protein>
    <recommendedName>
        <fullName evidence="3">Type VI secretion protein</fullName>
    </recommendedName>
</protein>
<comment type="caution">
    <text evidence="1">The sequence shown here is derived from an EMBL/GenBank/DDBJ whole genome shotgun (WGS) entry which is preliminary data.</text>
</comment>
<proteinExistence type="predicted"/>
<accession>A0ABQ1KQY4</accession>
<evidence type="ECO:0008006" key="3">
    <source>
        <dbReference type="Google" id="ProtNLM"/>
    </source>
</evidence>
<organism evidence="1 2">
    <name type="scientific">Marivita lacus</name>
    <dbReference type="NCBI Taxonomy" id="1323742"/>
    <lineage>
        <taxon>Bacteria</taxon>
        <taxon>Pseudomonadati</taxon>
        <taxon>Pseudomonadota</taxon>
        <taxon>Alphaproteobacteria</taxon>
        <taxon>Rhodobacterales</taxon>
        <taxon>Roseobacteraceae</taxon>
        <taxon>Marivita</taxon>
    </lineage>
</organism>
<keyword evidence="2" id="KW-1185">Reference proteome</keyword>
<dbReference type="RefSeq" id="WP_188482449.1">
    <property type="nucleotide sequence ID" value="NZ_BMFC01000006.1"/>
</dbReference>
<sequence>MPGPPQARLLDFHACFTPGPPPAPPVPIPVPGIPIIPPCCVTVIVGKFPAARILDMTNPAFPHPIIKGSTTVLIGKMPAARIGDSVACGGVIMKGEFTVLVGG</sequence>
<evidence type="ECO:0000313" key="2">
    <source>
        <dbReference type="Proteomes" id="UP000645462"/>
    </source>
</evidence>
<dbReference type="Proteomes" id="UP000645462">
    <property type="component" value="Unassembled WGS sequence"/>
</dbReference>
<gene>
    <name evidence="1" type="ORF">GCM10011363_25560</name>
</gene>
<dbReference type="Pfam" id="PF05488">
    <property type="entry name" value="PAAR_motif"/>
    <property type="match status" value="1"/>
</dbReference>
<dbReference type="InterPro" id="IPR008727">
    <property type="entry name" value="PAAR_motif"/>
</dbReference>
<dbReference type="Gene3D" id="2.60.200.60">
    <property type="match status" value="1"/>
</dbReference>